<evidence type="ECO:0000313" key="3">
    <source>
        <dbReference type="EMBL" id="KAL3111826.1"/>
    </source>
</evidence>
<sequence length="316" mass="35060">MELLSQQTANMAPVDGTQKHWHQINDENGVEACDRHNNGRRCCFCLDCRRRHCSFTISPIDGMEWLQQCHPSYGVDGDLSAKRFLEEKKLNLSRRFQLIERGYVLKLKNDGGDGPGGVKTQRRRCSKCGCKGSLFDQLTVRLIAGSEIENDGKTTDEDEREGEQQKPNSGEEAENAFPHQMFFVQFAFLGHLSVLFLFSLVLPGTAIKCFSAIRINGTPDKLHLLVASLTGGFGMNNTIECHNGFGCMTHKCDDEGGNAKFVINGCAAGKNDCAIVVPCLSPLKQSCELCDSDECNKDKIELNSSANEKKRMPKDN</sequence>
<proteinExistence type="predicted"/>
<dbReference type="EMBL" id="JBICBT010000492">
    <property type="protein sequence ID" value="KAL3111826.1"/>
    <property type="molecule type" value="Genomic_DNA"/>
</dbReference>
<keyword evidence="2" id="KW-0812">Transmembrane</keyword>
<dbReference type="Proteomes" id="UP001620626">
    <property type="component" value="Unassembled WGS sequence"/>
</dbReference>
<keyword evidence="2" id="KW-0472">Membrane</keyword>
<evidence type="ECO:0000313" key="4">
    <source>
        <dbReference type="Proteomes" id="UP001620626"/>
    </source>
</evidence>
<comment type="caution">
    <text evidence="3">The sequence shown here is derived from an EMBL/GenBank/DDBJ whole genome shotgun (WGS) entry which is preliminary data.</text>
</comment>
<organism evidence="3 4">
    <name type="scientific">Heterodera trifolii</name>
    <dbReference type="NCBI Taxonomy" id="157864"/>
    <lineage>
        <taxon>Eukaryota</taxon>
        <taxon>Metazoa</taxon>
        <taxon>Ecdysozoa</taxon>
        <taxon>Nematoda</taxon>
        <taxon>Chromadorea</taxon>
        <taxon>Rhabditida</taxon>
        <taxon>Tylenchina</taxon>
        <taxon>Tylenchomorpha</taxon>
        <taxon>Tylenchoidea</taxon>
        <taxon>Heteroderidae</taxon>
        <taxon>Heteroderinae</taxon>
        <taxon>Heterodera</taxon>
    </lineage>
</organism>
<evidence type="ECO:0000256" key="1">
    <source>
        <dbReference type="SAM" id="MobiDB-lite"/>
    </source>
</evidence>
<feature type="region of interest" description="Disordered" evidence="1">
    <location>
        <begin position="149"/>
        <end position="172"/>
    </location>
</feature>
<evidence type="ECO:0000256" key="2">
    <source>
        <dbReference type="SAM" id="Phobius"/>
    </source>
</evidence>
<keyword evidence="4" id="KW-1185">Reference proteome</keyword>
<gene>
    <name evidence="3" type="ORF">niasHT_011113</name>
</gene>
<reference evidence="3 4" key="1">
    <citation type="submission" date="2024-10" db="EMBL/GenBank/DDBJ databases">
        <authorList>
            <person name="Kim D."/>
        </authorList>
    </citation>
    <scope>NUCLEOTIDE SEQUENCE [LARGE SCALE GENOMIC DNA]</scope>
    <source>
        <strain evidence="3">BH-2024</strain>
    </source>
</reference>
<feature type="transmembrane region" description="Helical" evidence="2">
    <location>
        <begin position="182"/>
        <end position="202"/>
    </location>
</feature>
<keyword evidence="2" id="KW-1133">Transmembrane helix</keyword>
<accession>A0ABD2L9E3</accession>
<protein>
    <submittedName>
        <fullName evidence="3">Uncharacterized protein</fullName>
    </submittedName>
</protein>
<dbReference type="AlphaFoldDB" id="A0ABD2L9E3"/>
<name>A0ABD2L9E3_9BILA</name>